<dbReference type="EMBL" id="CP050063">
    <property type="protein sequence ID" value="QIP13036.1"/>
    <property type="molecule type" value="Genomic_DNA"/>
</dbReference>
<organism evidence="2 3">
    <name type="scientific">Spirosoma aureum</name>
    <dbReference type="NCBI Taxonomy" id="2692134"/>
    <lineage>
        <taxon>Bacteria</taxon>
        <taxon>Pseudomonadati</taxon>
        <taxon>Bacteroidota</taxon>
        <taxon>Cytophagia</taxon>
        <taxon>Cytophagales</taxon>
        <taxon>Cytophagaceae</taxon>
        <taxon>Spirosoma</taxon>
    </lineage>
</organism>
<evidence type="ECO:0008006" key="4">
    <source>
        <dbReference type="Google" id="ProtNLM"/>
    </source>
</evidence>
<dbReference type="KEGG" id="spib:G8759_10560"/>
<feature type="chain" id="PRO_5026019559" description="DUF4421 domain-containing protein" evidence="1">
    <location>
        <begin position="22"/>
        <end position="419"/>
    </location>
</feature>
<evidence type="ECO:0000313" key="3">
    <source>
        <dbReference type="Proteomes" id="UP000501802"/>
    </source>
</evidence>
<dbReference type="RefSeq" id="WP_167207723.1">
    <property type="nucleotide sequence ID" value="NZ_CP050063.1"/>
</dbReference>
<keyword evidence="1" id="KW-0732">Signal</keyword>
<gene>
    <name evidence="2" type="ORF">G8759_10560</name>
</gene>
<evidence type="ECO:0000256" key="1">
    <source>
        <dbReference type="SAM" id="SignalP"/>
    </source>
</evidence>
<sequence>MHRYLYGLIFICVLSSSFKVAGQPTPLFTLKQGKIEAVLNKDSSRLAVKKFRNYLYKKLYRWNGLQNYVSPPFSEWHLGNQTTHRNYYLSADINPHFFLFNDMKGSVAIDLTPRYIVRILRDSSYSPRDHQNATWDRSFPVRTPSYLPGGTVYFAMPNLNREKLEAFSAFESESDRYLPYRYYSFSLFHHSNGQDGRNDDPARPPNRNFNIYNGNFSVNLVTELGVTWGYWKKGGQTSLNELSATKTNVHNWDKIRSWFIGVEHVLIPGEPLLKCNCYSLAKLHMRGQWIDVAHYNDPQTLGIIPDSQYEKQRFIVDVSIGSSKYIGAGSGPWRLWPNVEFRYHAGFYQALRSSTTSAFIAAGYRSQDIYNIYLEDSYPFVQLGLVMGFKVHNDQREPFMDGWFIPTKQAKQSQQAKSQ</sequence>
<dbReference type="AlphaFoldDB" id="A0A6G9AL31"/>
<feature type="signal peptide" evidence="1">
    <location>
        <begin position="1"/>
        <end position="21"/>
    </location>
</feature>
<reference evidence="2 3" key="1">
    <citation type="submission" date="2020-03" db="EMBL/GenBank/DDBJ databases">
        <authorList>
            <person name="Kim M.K."/>
        </authorList>
    </citation>
    <scope>NUCLEOTIDE SEQUENCE [LARGE SCALE GENOMIC DNA]</scope>
    <source>
        <strain evidence="2 3">BT328</strain>
    </source>
</reference>
<proteinExistence type="predicted"/>
<accession>A0A6G9AL31</accession>
<keyword evidence="3" id="KW-1185">Reference proteome</keyword>
<evidence type="ECO:0000313" key="2">
    <source>
        <dbReference type="EMBL" id="QIP13036.1"/>
    </source>
</evidence>
<name>A0A6G9AL31_9BACT</name>
<dbReference type="Proteomes" id="UP000501802">
    <property type="component" value="Chromosome"/>
</dbReference>
<protein>
    <recommendedName>
        <fullName evidence="4">DUF4421 domain-containing protein</fullName>
    </recommendedName>
</protein>